<dbReference type="RefSeq" id="WP_111542017.1">
    <property type="nucleotide sequence ID" value="NZ_QKYV01000009.1"/>
</dbReference>
<comment type="similarity">
    <text evidence="1">Belongs to the AHA1 family.</text>
</comment>
<dbReference type="Gene3D" id="3.30.530.20">
    <property type="match status" value="1"/>
</dbReference>
<dbReference type="AlphaFoldDB" id="A0A2W7HV05"/>
<keyword evidence="4" id="KW-1185">Reference proteome</keyword>
<feature type="domain" description="Activator of Hsp90 ATPase homologue 1/2-like C-terminal" evidence="2">
    <location>
        <begin position="14"/>
        <end position="130"/>
    </location>
</feature>
<gene>
    <name evidence="3" type="ORF">LX95_02755</name>
</gene>
<accession>A0A2W7HV05</accession>
<dbReference type="Proteomes" id="UP000249542">
    <property type="component" value="Unassembled WGS sequence"/>
</dbReference>
<organism evidence="3 4">
    <name type="scientific">Mesonia algae</name>
    <dbReference type="NCBI Taxonomy" id="213248"/>
    <lineage>
        <taxon>Bacteria</taxon>
        <taxon>Pseudomonadati</taxon>
        <taxon>Bacteroidota</taxon>
        <taxon>Flavobacteriia</taxon>
        <taxon>Flavobacteriales</taxon>
        <taxon>Flavobacteriaceae</taxon>
        <taxon>Mesonia</taxon>
    </lineage>
</organism>
<dbReference type="SUPFAM" id="SSF55961">
    <property type="entry name" value="Bet v1-like"/>
    <property type="match status" value="1"/>
</dbReference>
<evidence type="ECO:0000313" key="3">
    <source>
        <dbReference type="EMBL" id="PZW37962.1"/>
    </source>
</evidence>
<reference evidence="3 4" key="1">
    <citation type="submission" date="2018-06" db="EMBL/GenBank/DDBJ databases">
        <title>Genomic Encyclopedia of Archaeal and Bacterial Type Strains, Phase II (KMG-II): from individual species to whole genera.</title>
        <authorList>
            <person name="Goeker M."/>
        </authorList>
    </citation>
    <scope>NUCLEOTIDE SEQUENCE [LARGE SCALE GENOMIC DNA]</scope>
    <source>
        <strain evidence="3 4">DSM 15361</strain>
    </source>
</reference>
<sequence length="150" mass="17254">MKLEPKAILQIQKPMEEVFEGIVNPLHMTKYFIAESSGRLESGNEVVWKFPEFSEKFPITEIHTKSPHTISFVWDPETVVNIKLEEQKDQSTIVRVNEKGKELNEKNLAWALENSGGWANFLACLKAYLEYGIELRKGAFDFMRNNSTTS</sequence>
<dbReference type="EMBL" id="QKYV01000009">
    <property type="protein sequence ID" value="PZW37962.1"/>
    <property type="molecule type" value="Genomic_DNA"/>
</dbReference>
<protein>
    <submittedName>
        <fullName evidence="3">Uncharacterized protein YndB with AHSA1/START domain</fullName>
    </submittedName>
</protein>
<dbReference type="InterPro" id="IPR013538">
    <property type="entry name" value="ASHA1/2-like_C"/>
</dbReference>
<dbReference type="Pfam" id="PF08327">
    <property type="entry name" value="AHSA1"/>
    <property type="match status" value="1"/>
</dbReference>
<evidence type="ECO:0000256" key="1">
    <source>
        <dbReference type="ARBA" id="ARBA00006817"/>
    </source>
</evidence>
<evidence type="ECO:0000259" key="2">
    <source>
        <dbReference type="Pfam" id="PF08327"/>
    </source>
</evidence>
<name>A0A2W7HV05_9FLAO</name>
<dbReference type="InterPro" id="IPR023393">
    <property type="entry name" value="START-like_dom_sf"/>
</dbReference>
<evidence type="ECO:0000313" key="4">
    <source>
        <dbReference type="Proteomes" id="UP000249542"/>
    </source>
</evidence>
<comment type="caution">
    <text evidence="3">The sequence shown here is derived from an EMBL/GenBank/DDBJ whole genome shotgun (WGS) entry which is preliminary data.</text>
</comment>
<proteinExistence type="inferred from homology"/>